<sequence length="290" mass="31810">MGKKGGGKKGPNLNFGSNNSISLREETTGRKQTRGGSSNAKSVLKVKHLESLATWASGDASIPSLGALFGRRLASVQEALGVAPDSSLIPCQRCETILQPGFNCTVRIEKNRTKPPRRSKKPNNFTQNNVVYTCHFCSHRNLKRGTPKGYMKDICPPKIRKTTNSKPDKSISKQAVSLEKGISVKDEVNKNDEIALPAVYQEIPIADSPTPAVVRTGTSLLDSKRRKRNRSAAKKPPEPESCSTPLDAENSASKSNKRRRKTWTSLKEIAESSDHCNSRNITNLRIPFST</sequence>
<organism evidence="2 3">
    <name type="scientific">Rhamnella rubrinervis</name>
    <dbReference type="NCBI Taxonomy" id="2594499"/>
    <lineage>
        <taxon>Eukaryota</taxon>
        <taxon>Viridiplantae</taxon>
        <taxon>Streptophyta</taxon>
        <taxon>Embryophyta</taxon>
        <taxon>Tracheophyta</taxon>
        <taxon>Spermatophyta</taxon>
        <taxon>Magnoliopsida</taxon>
        <taxon>eudicotyledons</taxon>
        <taxon>Gunneridae</taxon>
        <taxon>Pentapetalae</taxon>
        <taxon>rosids</taxon>
        <taxon>fabids</taxon>
        <taxon>Rosales</taxon>
        <taxon>Rhamnaceae</taxon>
        <taxon>rhamnoid group</taxon>
        <taxon>Rhamneae</taxon>
        <taxon>Rhamnella</taxon>
    </lineage>
</organism>
<dbReference type="EMBL" id="VOIH02000004">
    <property type="protein sequence ID" value="KAF3448564.1"/>
    <property type="molecule type" value="Genomic_DNA"/>
</dbReference>
<gene>
    <name evidence="2" type="ORF">FNV43_RR09277</name>
</gene>
<dbReference type="PANTHER" id="PTHR36072:SF2">
    <property type="entry name" value="OS01G0531000 PROTEIN"/>
    <property type="match status" value="1"/>
</dbReference>
<evidence type="ECO:0000313" key="2">
    <source>
        <dbReference type="EMBL" id="KAF3448564.1"/>
    </source>
</evidence>
<protein>
    <submittedName>
        <fullName evidence="2">Uncharacterized protein</fullName>
    </submittedName>
</protein>
<dbReference type="Pfam" id="PF04032">
    <property type="entry name" value="Rpr2"/>
    <property type="match status" value="1"/>
</dbReference>
<dbReference type="GO" id="GO:0006396">
    <property type="term" value="P:RNA processing"/>
    <property type="evidence" value="ECO:0007669"/>
    <property type="project" value="InterPro"/>
</dbReference>
<feature type="region of interest" description="Disordered" evidence="1">
    <location>
        <begin position="209"/>
        <end position="264"/>
    </location>
</feature>
<accession>A0A8K0MJM1</accession>
<evidence type="ECO:0000256" key="1">
    <source>
        <dbReference type="SAM" id="MobiDB-lite"/>
    </source>
</evidence>
<dbReference type="InterPro" id="IPR007175">
    <property type="entry name" value="Rpr2/Snm1/Rpp21"/>
</dbReference>
<keyword evidence="3" id="KW-1185">Reference proteome</keyword>
<dbReference type="OrthoDB" id="1937463at2759"/>
<dbReference type="Gene3D" id="6.20.50.20">
    <property type="match status" value="1"/>
</dbReference>
<feature type="compositionally biased region" description="Basic residues" evidence="1">
    <location>
        <begin position="224"/>
        <end position="233"/>
    </location>
</feature>
<name>A0A8K0MJM1_9ROSA</name>
<evidence type="ECO:0000313" key="3">
    <source>
        <dbReference type="Proteomes" id="UP000796880"/>
    </source>
</evidence>
<dbReference type="PANTHER" id="PTHR36072">
    <property type="entry name" value="OS01G0541600 PROTEIN"/>
    <property type="match status" value="1"/>
</dbReference>
<dbReference type="Proteomes" id="UP000796880">
    <property type="component" value="Unassembled WGS sequence"/>
</dbReference>
<reference evidence="2" key="1">
    <citation type="submission" date="2020-03" db="EMBL/GenBank/DDBJ databases">
        <title>A high-quality chromosome-level genome assembly of a woody plant with both climbing and erect habits, Rhamnella rubrinervis.</title>
        <authorList>
            <person name="Lu Z."/>
            <person name="Yang Y."/>
            <person name="Zhu X."/>
            <person name="Sun Y."/>
        </authorList>
    </citation>
    <scope>NUCLEOTIDE SEQUENCE</scope>
    <source>
        <strain evidence="2">BYM</strain>
        <tissue evidence="2">Leaf</tissue>
    </source>
</reference>
<dbReference type="AlphaFoldDB" id="A0A8K0MJM1"/>
<feature type="region of interest" description="Disordered" evidence="1">
    <location>
        <begin position="1"/>
        <end position="40"/>
    </location>
</feature>
<proteinExistence type="predicted"/>
<comment type="caution">
    <text evidence="2">The sequence shown here is derived from an EMBL/GenBank/DDBJ whole genome shotgun (WGS) entry which is preliminary data.</text>
</comment>